<feature type="signal peptide" evidence="1">
    <location>
        <begin position="1"/>
        <end position="24"/>
    </location>
</feature>
<dbReference type="OrthoDB" id="1452574at2"/>
<dbReference type="AlphaFoldDB" id="A0A4R7ESK8"/>
<proteinExistence type="predicted"/>
<gene>
    <name evidence="2" type="ORF">C8P70_13117</name>
</gene>
<keyword evidence="3" id="KW-1185">Reference proteome</keyword>
<name>A0A4R7ESK8_9FLAO</name>
<keyword evidence="1" id="KW-0732">Signal</keyword>
<evidence type="ECO:0000256" key="1">
    <source>
        <dbReference type="SAM" id="SignalP"/>
    </source>
</evidence>
<feature type="chain" id="PRO_5020537020" description="DUF333 domain-containing protein" evidence="1">
    <location>
        <begin position="25"/>
        <end position="97"/>
    </location>
</feature>
<reference evidence="2 3" key="1">
    <citation type="submission" date="2019-03" db="EMBL/GenBank/DDBJ databases">
        <title>Genomic Encyclopedia of Archaeal and Bacterial Type Strains, Phase II (KMG-II): from individual species to whole genera.</title>
        <authorList>
            <person name="Goeker M."/>
        </authorList>
    </citation>
    <scope>NUCLEOTIDE SEQUENCE [LARGE SCALE GENOMIC DNA]</scope>
    <source>
        <strain evidence="2 3">DSM 28213</strain>
    </source>
</reference>
<protein>
    <recommendedName>
        <fullName evidence="4">DUF333 domain-containing protein</fullName>
    </recommendedName>
</protein>
<evidence type="ECO:0000313" key="3">
    <source>
        <dbReference type="Proteomes" id="UP000295215"/>
    </source>
</evidence>
<dbReference type="EMBL" id="SOAG01000031">
    <property type="protein sequence ID" value="TDS52426.1"/>
    <property type="molecule type" value="Genomic_DNA"/>
</dbReference>
<dbReference type="RefSeq" id="WP_133713527.1">
    <property type="nucleotide sequence ID" value="NZ_SOAG01000031.1"/>
</dbReference>
<dbReference type="Pfam" id="PF20130">
    <property type="entry name" value="DUF6520"/>
    <property type="match status" value="1"/>
</dbReference>
<organism evidence="2 3">
    <name type="scientific">Myroides indicus</name>
    <dbReference type="NCBI Taxonomy" id="1323422"/>
    <lineage>
        <taxon>Bacteria</taxon>
        <taxon>Pseudomonadati</taxon>
        <taxon>Bacteroidota</taxon>
        <taxon>Flavobacteriia</taxon>
        <taxon>Flavobacteriales</taxon>
        <taxon>Flavobacteriaceae</taxon>
        <taxon>Myroides</taxon>
    </lineage>
</organism>
<sequence>MKKFLKNAGLQIGVFALAIGAAFATNAMKNAEMQVTDRIGYYRLVEGNTSPCNVTNVMCTTITNPVLCTWFDVSSGKEHNLYELEGTSCPNKLYKKN</sequence>
<dbReference type="Proteomes" id="UP000295215">
    <property type="component" value="Unassembled WGS sequence"/>
</dbReference>
<comment type="caution">
    <text evidence="2">The sequence shown here is derived from an EMBL/GenBank/DDBJ whole genome shotgun (WGS) entry which is preliminary data.</text>
</comment>
<accession>A0A4R7ESK8</accession>
<dbReference type="InterPro" id="IPR045391">
    <property type="entry name" value="DUF6520"/>
</dbReference>
<evidence type="ECO:0008006" key="4">
    <source>
        <dbReference type="Google" id="ProtNLM"/>
    </source>
</evidence>
<evidence type="ECO:0000313" key="2">
    <source>
        <dbReference type="EMBL" id="TDS52426.1"/>
    </source>
</evidence>